<sequence>MSSSGLVTERDLEGLKLLPALQFRILPLPPDPSWSARIRTTNMARLRLFDKKTLAEVEYGDQYAWESQDTGSGVPGFFDIGMNERKRDSPTMAAL</sequence>
<proteinExistence type="predicted"/>
<gene>
    <name evidence="1" type="ORF">O1611_g1756</name>
</gene>
<name>A0ACC2JWH1_9PEZI</name>
<evidence type="ECO:0000313" key="2">
    <source>
        <dbReference type="Proteomes" id="UP001153332"/>
    </source>
</evidence>
<dbReference type="Proteomes" id="UP001153332">
    <property type="component" value="Unassembled WGS sequence"/>
</dbReference>
<reference evidence="1" key="1">
    <citation type="submission" date="2022-12" db="EMBL/GenBank/DDBJ databases">
        <title>Genome Sequence of Lasiodiplodia mahajangana.</title>
        <authorList>
            <person name="Buettner E."/>
        </authorList>
    </citation>
    <scope>NUCLEOTIDE SEQUENCE</scope>
    <source>
        <strain evidence="1">VT137</strain>
    </source>
</reference>
<evidence type="ECO:0000313" key="1">
    <source>
        <dbReference type="EMBL" id="KAJ8131869.1"/>
    </source>
</evidence>
<organism evidence="1 2">
    <name type="scientific">Lasiodiplodia mahajangana</name>
    <dbReference type="NCBI Taxonomy" id="1108764"/>
    <lineage>
        <taxon>Eukaryota</taxon>
        <taxon>Fungi</taxon>
        <taxon>Dikarya</taxon>
        <taxon>Ascomycota</taxon>
        <taxon>Pezizomycotina</taxon>
        <taxon>Dothideomycetes</taxon>
        <taxon>Dothideomycetes incertae sedis</taxon>
        <taxon>Botryosphaeriales</taxon>
        <taxon>Botryosphaeriaceae</taxon>
        <taxon>Lasiodiplodia</taxon>
    </lineage>
</organism>
<dbReference type="EMBL" id="JAPUUL010000215">
    <property type="protein sequence ID" value="KAJ8131869.1"/>
    <property type="molecule type" value="Genomic_DNA"/>
</dbReference>
<keyword evidence="2" id="KW-1185">Reference proteome</keyword>
<comment type="caution">
    <text evidence="1">The sequence shown here is derived from an EMBL/GenBank/DDBJ whole genome shotgun (WGS) entry which is preliminary data.</text>
</comment>
<protein>
    <submittedName>
        <fullName evidence="1">Uncharacterized protein</fullName>
    </submittedName>
</protein>
<accession>A0ACC2JWH1</accession>